<evidence type="ECO:0000256" key="4">
    <source>
        <dbReference type="ARBA" id="ARBA00022448"/>
    </source>
</evidence>
<gene>
    <name evidence="12" type="ORF">EV672_10127</name>
</gene>
<comment type="similarity">
    <text evidence="2">Belongs to the FliJ family.</text>
</comment>
<evidence type="ECO:0000256" key="2">
    <source>
        <dbReference type="ARBA" id="ARBA00010004"/>
    </source>
</evidence>
<keyword evidence="9" id="KW-0472">Membrane</keyword>
<comment type="subcellular location">
    <subcellularLocation>
        <location evidence="1">Cell membrane</location>
        <topology evidence="1">Peripheral membrane protein</topology>
        <orientation evidence="1">Cytoplasmic side</orientation>
    </subcellularLocation>
</comment>
<feature type="compositionally biased region" description="Basic and acidic residues" evidence="11">
    <location>
        <begin position="127"/>
        <end position="138"/>
    </location>
</feature>
<evidence type="ECO:0000313" key="13">
    <source>
        <dbReference type="Proteomes" id="UP000294593"/>
    </source>
</evidence>
<dbReference type="GO" id="GO:0044781">
    <property type="term" value="P:bacterial-type flagellum organization"/>
    <property type="evidence" value="ECO:0007669"/>
    <property type="project" value="UniProtKB-KW"/>
</dbReference>
<dbReference type="Pfam" id="PF02050">
    <property type="entry name" value="FliJ"/>
    <property type="match status" value="1"/>
</dbReference>
<evidence type="ECO:0000256" key="5">
    <source>
        <dbReference type="ARBA" id="ARBA00022475"/>
    </source>
</evidence>
<organism evidence="12 13">
    <name type="scientific">Aquabacterium commune</name>
    <dbReference type="NCBI Taxonomy" id="70586"/>
    <lineage>
        <taxon>Bacteria</taxon>
        <taxon>Pseudomonadati</taxon>
        <taxon>Pseudomonadota</taxon>
        <taxon>Betaproteobacteria</taxon>
        <taxon>Burkholderiales</taxon>
        <taxon>Aquabacterium</taxon>
    </lineage>
</organism>
<dbReference type="Proteomes" id="UP000294593">
    <property type="component" value="Unassembled WGS sequence"/>
</dbReference>
<proteinExistence type="inferred from homology"/>
<dbReference type="OrthoDB" id="8687958at2"/>
<dbReference type="GO" id="GO:0005886">
    <property type="term" value="C:plasma membrane"/>
    <property type="evidence" value="ECO:0007669"/>
    <property type="project" value="UniProtKB-SubCell"/>
</dbReference>
<evidence type="ECO:0000256" key="6">
    <source>
        <dbReference type="ARBA" id="ARBA00022500"/>
    </source>
</evidence>
<dbReference type="GO" id="GO:0006935">
    <property type="term" value="P:chemotaxis"/>
    <property type="evidence" value="ECO:0007669"/>
    <property type="project" value="UniProtKB-KW"/>
</dbReference>
<keyword evidence="13" id="KW-1185">Reference proteome</keyword>
<keyword evidence="12" id="KW-0969">Cilium</keyword>
<dbReference type="NCBIfam" id="TIGR02473">
    <property type="entry name" value="flagell_FliJ"/>
    <property type="match status" value="1"/>
</dbReference>
<dbReference type="InterPro" id="IPR052570">
    <property type="entry name" value="FliJ"/>
</dbReference>
<dbReference type="RefSeq" id="WP_133605579.1">
    <property type="nucleotide sequence ID" value="NZ_JBASTO010000301.1"/>
</dbReference>
<evidence type="ECO:0000256" key="9">
    <source>
        <dbReference type="ARBA" id="ARBA00023136"/>
    </source>
</evidence>
<keyword evidence="12" id="KW-0966">Cell projection</keyword>
<evidence type="ECO:0000256" key="11">
    <source>
        <dbReference type="SAM" id="MobiDB-lite"/>
    </source>
</evidence>
<keyword evidence="12" id="KW-0282">Flagellum</keyword>
<comment type="caution">
    <text evidence="12">The sequence shown here is derived from an EMBL/GenBank/DDBJ whole genome shotgun (WGS) entry which is preliminary data.</text>
</comment>
<dbReference type="InterPro" id="IPR012823">
    <property type="entry name" value="Flagell_FliJ"/>
</dbReference>
<evidence type="ECO:0000256" key="3">
    <source>
        <dbReference type="ARBA" id="ARBA00020392"/>
    </source>
</evidence>
<evidence type="ECO:0000256" key="7">
    <source>
        <dbReference type="ARBA" id="ARBA00022795"/>
    </source>
</evidence>
<dbReference type="PANTHER" id="PTHR38786:SF1">
    <property type="entry name" value="FLAGELLAR FLIJ PROTEIN"/>
    <property type="match status" value="1"/>
</dbReference>
<evidence type="ECO:0000256" key="10">
    <source>
        <dbReference type="ARBA" id="ARBA00023225"/>
    </source>
</evidence>
<dbReference type="Gene3D" id="1.10.287.1700">
    <property type="match status" value="1"/>
</dbReference>
<keyword evidence="8" id="KW-0653">Protein transport</keyword>
<dbReference type="EMBL" id="SNXW01000001">
    <property type="protein sequence ID" value="TDP87896.1"/>
    <property type="molecule type" value="Genomic_DNA"/>
</dbReference>
<keyword evidence="4" id="KW-0813">Transport</keyword>
<dbReference type="GO" id="GO:0071973">
    <property type="term" value="P:bacterial-type flagellum-dependent cell motility"/>
    <property type="evidence" value="ECO:0007669"/>
    <property type="project" value="InterPro"/>
</dbReference>
<keyword evidence="7" id="KW-1005">Bacterial flagellum biogenesis</keyword>
<dbReference type="GO" id="GO:0009288">
    <property type="term" value="C:bacterial-type flagellum"/>
    <property type="evidence" value="ECO:0007669"/>
    <property type="project" value="InterPro"/>
</dbReference>
<keyword evidence="10" id="KW-1006">Bacterial flagellum protein export</keyword>
<name>A0A4R6RPV7_9BURK</name>
<dbReference type="PANTHER" id="PTHR38786">
    <property type="entry name" value="FLAGELLAR FLIJ PROTEIN"/>
    <property type="match status" value="1"/>
</dbReference>
<evidence type="ECO:0000256" key="1">
    <source>
        <dbReference type="ARBA" id="ARBA00004413"/>
    </source>
</evidence>
<dbReference type="AlphaFoldDB" id="A0A4R6RPV7"/>
<reference evidence="12 13" key="1">
    <citation type="submission" date="2019-03" db="EMBL/GenBank/DDBJ databases">
        <title>Genomic Encyclopedia of Type Strains, Phase IV (KMG-IV): sequencing the most valuable type-strain genomes for metagenomic binning, comparative biology and taxonomic classification.</title>
        <authorList>
            <person name="Goeker M."/>
        </authorList>
    </citation>
    <scope>NUCLEOTIDE SEQUENCE [LARGE SCALE GENOMIC DNA]</scope>
    <source>
        <strain evidence="12 13">DSM 11901</strain>
    </source>
</reference>
<dbReference type="GO" id="GO:0015031">
    <property type="term" value="P:protein transport"/>
    <property type="evidence" value="ECO:0007669"/>
    <property type="project" value="UniProtKB-KW"/>
</dbReference>
<accession>A0A4R6RPV7</accession>
<evidence type="ECO:0000313" key="12">
    <source>
        <dbReference type="EMBL" id="TDP87896.1"/>
    </source>
</evidence>
<sequence>MSGIQALLMVLEAAEKARDEAVSAMEAARQAHESSRQQAQSLTDWRQEYQRRWQTQFQQSGGMEIVHCYQDFTVRLGEAVSEQDRRVTMAEQQLARCRAQLIERERRVAAVSQLIDRRQAEAQLKQNRQEQKATDEQAARSVRMAQSQGMAASGLATGAL</sequence>
<dbReference type="InterPro" id="IPR053716">
    <property type="entry name" value="Flag_assembly_chemotaxis_eff"/>
</dbReference>
<evidence type="ECO:0000256" key="8">
    <source>
        <dbReference type="ARBA" id="ARBA00022927"/>
    </source>
</evidence>
<feature type="region of interest" description="Disordered" evidence="11">
    <location>
        <begin position="125"/>
        <end position="160"/>
    </location>
</feature>
<keyword evidence="6" id="KW-0145">Chemotaxis</keyword>
<keyword evidence="5" id="KW-1003">Cell membrane</keyword>
<protein>
    <recommendedName>
        <fullName evidence="3">Flagellar FliJ protein</fullName>
    </recommendedName>
</protein>